<proteinExistence type="predicted"/>
<evidence type="ECO:0000256" key="4">
    <source>
        <dbReference type="SAM" id="SignalP"/>
    </source>
</evidence>
<keyword evidence="1" id="KW-0175">Coiled coil</keyword>
<keyword evidence="3" id="KW-0812">Transmembrane</keyword>
<gene>
    <name evidence="6" type="ordered locus">CKL_2580</name>
</gene>
<evidence type="ECO:0000256" key="3">
    <source>
        <dbReference type="SAM" id="Phobius"/>
    </source>
</evidence>
<dbReference type="KEGG" id="ckl:CKL_2580"/>
<dbReference type="AlphaFoldDB" id="A5N0E6"/>
<keyword evidence="4" id="KW-0732">Signal</keyword>
<keyword evidence="3" id="KW-1133">Transmembrane helix</keyword>
<protein>
    <recommendedName>
        <fullName evidence="5">GLUG domain-containing protein</fullName>
    </recommendedName>
</protein>
<reference evidence="6 7" key="1">
    <citation type="journal article" date="2008" name="Proc. Natl. Acad. Sci. U.S.A.">
        <title>The genome of Clostridium kluyveri, a strict anaerobe with unique metabolic features.</title>
        <authorList>
            <person name="Seedorf H."/>
            <person name="Fricke W.F."/>
            <person name="Veith B."/>
            <person name="Brueggemann H."/>
            <person name="Liesegang H."/>
            <person name="Strittmatter A."/>
            <person name="Miethke M."/>
            <person name="Buckel W."/>
            <person name="Hinderberger J."/>
            <person name="Li F."/>
            <person name="Hagemeier C."/>
            <person name="Thauer R.K."/>
            <person name="Gottschalk G."/>
        </authorList>
    </citation>
    <scope>NUCLEOTIDE SEQUENCE [LARGE SCALE GENOMIC DNA]</scope>
    <source>
        <strain evidence="7">ATCC 8527 / DSM 555 / NCIMB 10680</strain>
    </source>
</reference>
<evidence type="ECO:0000313" key="6">
    <source>
        <dbReference type="EMBL" id="EDK34592.1"/>
    </source>
</evidence>
<feature type="chain" id="PRO_5002686840" description="GLUG domain-containing protein" evidence="4">
    <location>
        <begin position="28"/>
        <end position="1185"/>
    </location>
</feature>
<dbReference type="Proteomes" id="UP000002411">
    <property type="component" value="Chromosome"/>
</dbReference>
<accession>A5N0E6</accession>
<feature type="signal peptide" evidence="4">
    <location>
        <begin position="1"/>
        <end position="27"/>
    </location>
</feature>
<organism evidence="6 7">
    <name type="scientific">Clostridium kluyveri (strain ATCC 8527 / DSM 555 / NBRC 12016 / NCIMB 10680 / K1)</name>
    <dbReference type="NCBI Taxonomy" id="431943"/>
    <lineage>
        <taxon>Bacteria</taxon>
        <taxon>Bacillati</taxon>
        <taxon>Bacillota</taxon>
        <taxon>Clostridia</taxon>
        <taxon>Eubacteriales</taxon>
        <taxon>Clostridiaceae</taxon>
        <taxon>Clostridium</taxon>
    </lineage>
</organism>
<feature type="region of interest" description="Disordered" evidence="2">
    <location>
        <begin position="217"/>
        <end position="254"/>
    </location>
</feature>
<feature type="domain" description="GLUG" evidence="5">
    <location>
        <begin position="154"/>
        <end position="181"/>
    </location>
</feature>
<dbReference type="eggNOG" id="COG1511">
    <property type="taxonomic scope" value="Bacteria"/>
</dbReference>
<dbReference type="Gene3D" id="1.20.5.300">
    <property type="match status" value="1"/>
</dbReference>
<feature type="compositionally biased region" description="Polar residues" evidence="2">
    <location>
        <begin position="217"/>
        <end position="228"/>
    </location>
</feature>
<evidence type="ECO:0000259" key="5">
    <source>
        <dbReference type="Pfam" id="PF07581"/>
    </source>
</evidence>
<feature type="transmembrane region" description="Helical" evidence="3">
    <location>
        <begin position="1142"/>
        <end position="1162"/>
    </location>
</feature>
<dbReference type="EMBL" id="CP000673">
    <property type="protein sequence ID" value="EDK34592.1"/>
    <property type="molecule type" value="Genomic_DNA"/>
</dbReference>
<evidence type="ECO:0000256" key="1">
    <source>
        <dbReference type="SAM" id="Coils"/>
    </source>
</evidence>
<dbReference type="HOGENOM" id="CLU_002417_0_0_9"/>
<dbReference type="Gene3D" id="1.10.287.950">
    <property type="entry name" value="Methyl-accepting chemotaxis protein"/>
    <property type="match status" value="1"/>
</dbReference>
<feature type="domain" description="GLUG" evidence="5">
    <location>
        <begin position="132"/>
        <end position="153"/>
    </location>
</feature>
<feature type="coiled-coil region" evidence="1">
    <location>
        <begin position="405"/>
        <end position="432"/>
    </location>
</feature>
<sequence>MKLKKRIVALLIIIAIFINIAGIPAMAAQDEKTIYINSVQDLVKLSNDCSLDTYSQGKMVYLKRDLDVSNSKFAAIPTFGGTFNGGGHTISGLKITKAGSVQGVFRYIQSSGKVINLNVSGIIQPSGSKQELGGIAGINYGEILNCSFSGSIVGSKSVGGIAGVNETTGTIKGCSSSATVTSDRWAGGITGKNLGSVFYSTNKGKVNAVYTQKRTPNTTVDSKNSNSDILPKFGVGTDASRNQTSETGTGDLLNEPGSYMDAGGIAGHSSGIIQYCKNSGEIGYPHVGYNVGGIAGRQNGYLTNSSNQGEIQGRKNIGGIVGQMEPNLSLQYSEDTFQKVGSHLQKMSGLFDNLLDDVHGSSNSISNQITDTMKAIDSALVTTNTLAHQTTDLISEGSESINNSSERITNSLAKSEQVFEQLENAADNMSIAAKNAADGFENLRGSSSKAAEAMEDLSDAFDKFGDGADKLQDASDKVVEAFDKLIVAPNEDERKAALEDLQNALASAQSASQEMNSALQNAVTALQKIREEDPEAYDELNQALADLSSGTTKLITAFSQISADLSVVISNSLPSIDLDGFASGMASALESFNEAVDNVTEGFEKISDAFNEMYKASNDLGEGLGSFKDASNNLSSALANLSDASAKMEQIISELTEEPIIQLPVPDESYSNHLDQLYDSLSEITSGIETINNLAADAGTVVTNDLKAITAEMNNIGEELASSNEQKEDANLFQDISDKELADAKEGKVAFSENTGVVSGDVSAGGIAGSMSIFYEFDRENDVLNPQTTGTKSLNFAYKTRAVIYQSYNRGEITTKKNCAGGIAGEADLGTVYGCQNYGNIKSTDGNYAGGIAGSSLSTIRLSYALTEISGKSYVGGIAGSGENIDNCYAFIRINSDGEHLGSIAGAGDGNITDNYFVKNQWNGVDGISYSGKVVPQEYNNFIMAEDMPTEFKNLKLRFLVDGKEIAVIPFHYGEAISTKILPEIKPKSGYSAKWPDYDYSNLTFNETFEAEYDPLVTAIASKQTRGKPARPILIAESSFEKGAVINLSKAETKSKMISVNDQSILESWKVTVNGLHDGNAREIKFRYLAPETSGKIHIWVKKDSGWEEEAYKADGSYLIFTMEPQGVFTVTMQPNIFLKYLVVWIALASLLILIAVFFLMYRRGKLLPVQAYLKKLFKKIGKRS</sequence>
<name>A5N0E6_CLOK5</name>
<dbReference type="RefSeq" id="WP_012102922.1">
    <property type="nucleotide sequence ID" value="NC_009706.1"/>
</dbReference>
<evidence type="ECO:0000313" key="7">
    <source>
        <dbReference type="Proteomes" id="UP000002411"/>
    </source>
</evidence>
<dbReference type="InterPro" id="IPR011493">
    <property type="entry name" value="GLUG"/>
</dbReference>
<dbReference type="Pfam" id="PF07581">
    <property type="entry name" value="Glug"/>
    <property type="match status" value="2"/>
</dbReference>
<feature type="compositionally biased region" description="Polar residues" evidence="2">
    <location>
        <begin position="239"/>
        <end position="248"/>
    </location>
</feature>
<keyword evidence="7" id="KW-1185">Reference proteome</keyword>
<feature type="coiled-coil region" evidence="1">
    <location>
        <begin position="491"/>
        <end position="532"/>
    </location>
</feature>
<dbReference type="Gene3D" id="2.160.20.110">
    <property type="match status" value="2"/>
</dbReference>
<dbReference type="STRING" id="431943.CKL_2580"/>
<evidence type="ECO:0000256" key="2">
    <source>
        <dbReference type="SAM" id="MobiDB-lite"/>
    </source>
</evidence>
<keyword evidence="3" id="KW-0472">Membrane</keyword>